<protein>
    <recommendedName>
        <fullName evidence="4">DUF3618 domain-containing protein</fullName>
    </recommendedName>
</protein>
<proteinExistence type="predicted"/>
<feature type="region of interest" description="Disordered" evidence="1">
    <location>
        <begin position="206"/>
        <end position="229"/>
    </location>
</feature>
<name>A0AAC8ZUP7_9PROT</name>
<dbReference type="KEGG" id="ati:AL072_15740"/>
<reference evidence="2 3" key="2">
    <citation type="journal article" date="2016" name="Genome Announc.">
        <title>Complete Genome Sequence of a Strain of Azospirillum thiophilum Isolated from a Sulfide Spring.</title>
        <authorList>
            <person name="Fomenkov A."/>
            <person name="Vincze T."/>
            <person name="Grabovich M."/>
            <person name="Anton B.P."/>
            <person name="Dubinina G."/>
            <person name="Orlova M."/>
            <person name="Belousova E."/>
            <person name="Roberts R.J."/>
        </authorList>
    </citation>
    <scope>NUCLEOTIDE SEQUENCE [LARGE SCALE GENOMIC DNA]</scope>
    <source>
        <strain evidence="2 3">BV-S</strain>
    </source>
</reference>
<evidence type="ECO:0000313" key="3">
    <source>
        <dbReference type="Proteomes" id="UP000069935"/>
    </source>
</evidence>
<gene>
    <name evidence="2" type="ORF">AL072_15740</name>
</gene>
<feature type="compositionally biased region" description="Polar residues" evidence="1">
    <location>
        <begin position="61"/>
        <end position="71"/>
    </location>
</feature>
<evidence type="ECO:0000256" key="1">
    <source>
        <dbReference type="SAM" id="MobiDB-lite"/>
    </source>
</evidence>
<evidence type="ECO:0008006" key="4">
    <source>
        <dbReference type="Google" id="ProtNLM"/>
    </source>
</evidence>
<sequence>MTEDTRHPQDLDALEGVIRARRARLGGTVEALRDRTARLRDGLARWTPHSPMEHTMKHTYTPATPDSSSQYRNDRPESARTVRHRGSQPSGSMLGTVTSNPIPLALVGIGLGWLALSSTGYDRRIVRSRAIRSARHTVSDAVDYARESLGSATDSVRNAAGDAYDRASGAVGDVYDRASDTVGNAYDRASDSVGGMIGRSAEDHGRDNGIGQHGSHVQGSRSHSGGVSRLSAMAPSADHLRHRMHDVSSGFWDMVEDHPIVAGVMGVALGAAIGAALPSTRYENRWVGDYSDEATERAKTLAMDALDRGTRAAQAATQTVVESAKEDVRDVMSAAKNAAREEVKKPG</sequence>
<dbReference type="EMBL" id="CP012402">
    <property type="protein sequence ID" value="ALG72533.1"/>
    <property type="molecule type" value="Genomic_DNA"/>
</dbReference>
<evidence type="ECO:0000313" key="2">
    <source>
        <dbReference type="EMBL" id="ALG72533.1"/>
    </source>
</evidence>
<feature type="compositionally biased region" description="Polar residues" evidence="1">
    <location>
        <begin position="87"/>
        <end position="97"/>
    </location>
</feature>
<organism evidence="2 3">
    <name type="scientific">Azospirillum thiophilum</name>
    <dbReference type="NCBI Taxonomy" id="528244"/>
    <lineage>
        <taxon>Bacteria</taxon>
        <taxon>Pseudomonadati</taxon>
        <taxon>Pseudomonadota</taxon>
        <taxon>Alphaproteobacteria</taxon>
        <taxon>Rhodospirillales</taxon>
        <taxon>Azospirillaceae</taxon>
        <taxon>Azospirillum</taxon>
    </lineage>
</organism>
<reference evidence="3" key="1">
    <citation type="submission" date="2015-08" db="EMBL/GenBank/DDBJ databases">
        <title>Complete Genome Sequence of Azospirillum thiophilum BV-S.</title>
        <authorList>
            <person name="Fomenkov A."/>
            <person name="Vincze T."/>
            <person name="Grabovich M."/>
            <person name="Dubinina G."/>
            <person name="Orlova M."/>
            <person name="Belousova E."/>
            <person name="Roberts R.J."/>
        </authorList>
    </citation>
    <scope>NUCLEOTIDE SEQUENCE [LARGE SCALE GENOMIC DNA]</scope>
    <source>
        <strain evidence="3">BV-S</strain>
    </source>
</reference>
<feature type="compositionally biased region" description="Polar residues" evidence="1">
    <location>
        <begin position="215"/>
        <end position="225"/>
    </location>
</feature>
<feature type="region of interest" description="Disordered" evidence="1">
    <location>
        <begin position="43"/>
        <end position="97"/>
    </location>
</feature>
<keyword evidence="3" id="KW-1185">Reference proteome</keyword>
<accession>A0AAC8ZUP7</accession>
<dbReference type="AlphaFoldDB" id="A0AAC8ZUP7"/>
<dbReference type="Proteomes" id="UP000069935">
    <property type="component" value="Chromosome 2"/>
</dbReference>
<dbReference type="RefSeq" id="WP_045583244.1">
    <property type="nucleotide sequence ID" value="NZ_CP012402.1"/>
</dbReference>